<dbReference type="GO" id="GO:0032259">
    <property type="term" value="P:methylation"/>
    <property type="evidence" value="ECO:0007669"/>
    <property type="project" value="UniProtKB-KW"/>
</dbReference>
<gene>
    <name evidence="1" type="ORF">E6K80_01790</name>
</gene>
<dbReference type="EMBL" id="VBPA01000037">
    <property type="protein sequence ID" value="TMQ72805.1"/>
    <property type="molecule type" value="Genomic_DNA"/>
</dbReference>
<dbReference type="Gene3D" id="3.40.50.150">
    <property type="entry name" value="Vaccinia Virus protein VP39"/>
    <property type="match status" value="1"/>
</dbReference>
<dbReference type="Pfam" id="PF13578">
    <property type="entry name" value="Methyltransf_24"/>
    <property type="match status" value="1"/>
</dbReference>
<keyword evidence="1" id="KW-0489">Methyltransferase</keyword>
<protein>
    <submittedName>
        <fullName evidence="1">Class I SAM-dependent methyltransferase</fullName>
    </submittedName>
</protein>
<proteinExistence type="predicted"/>
<accession>A0A538UA79</accession>
<name>A0A538UA79_UNCEI</name>
<sequence length="321" mass="37175">MRRLLQWLAAAIDLLLSPFTLLAALWLRLVRRIGVHRMKISRAVFRSVGVFPIHDHYYEPLFQPRHLTRSLREVRALPGLDLDLPGQLARLERLRFEEEIAAFTRRGAAADNAFSFDNASFGPGDAEILYAMIRHVRPRRVFEIGSGHSTRVVAAALRRNRADDPTRPCEHVCIDPYEMPWLESLGVQVVRERVERLGHDRFAALERDDVLFIDSSHVIRPQGDVVFEYLELLPRLASGVLVHVHDITTPRDVPDDWIHERVRFWNEQYLLEAFLCMNRGFRVLAALNHLKHEHFEALAAACPVLRDEPWHEPGSFWMARV</sequence>
<dbReference type="SUPFAM" id="SSF53335">
    <property type="entry name" value="S-adenosyl-L-methionine-dependent methyltransferases"/>
    <property type="match status" value="1"/>
</dbReference>
<comment type="caution">
    <text evidence="1">The sequence shown here is derived from an EMBL/GenBank/DDBJ whole genome shotgun (WGS) entry which is preliminary data.</text>
</comment>
<evidence type="ECO:0000313" key="1">
    <source>
        <dbReference type="EMBL" id="TMQ72805.1"/>
    </source>
</evidence>
<keyword evidence="1" id="KW-0808">Transferase</keyword>
<dbReference type="AlphaFoldDB" id="A0A538UA79"/>
<dbReference type="InterPro" id="IPR029063">
    <property type="entry name" value="SAM-dependent_MTases_sf"/>
</dbReference>
<dbReference type="Proteomes" id="UP000319836">
    <property type="component" value="Unassembled WGS sequence"/>
</dbReference>
<dbReference type="GO" id="GO:0008168">
    <property type="term" value="F:methyltransferase activity"/>
    <property type="evidence" value="ECO:0007669"/>
    <property type="project" value="UniProtKB-KW"/>
</dbReference>
<organism evidence="1 2">
    <name type="scientific">Eiseniibacteriota bacterium</name>
    <dbReference type="NCBI Taxonomy" id="2212470"/>
    <lineage>
        <taxon>Bacteria</taxon>
        <taxon>Candidatus Eiseniibacteriota</taxon>
    </lineage>
</organism>
<reference evidence="1 2" key="1">
    <citation type="journal article" date="2019" name="Nat. Microbiol.">
        <title>Mediterranean grassland soil C-N compound turnover is dependent on rainfall and depth, and is mediated by genomically divergent microorganisms.</title>
        <authorList>
            <person name="Diamond S."/>
            <person name="Andeer P.F."/>
            <person name="Li Z."/>
            <person name="Crits-Christoph A."/>
            <person name="Burstein D."/>
            <person name="Anantharaman K."/>
            <person name="Lane K.R."/>
            <person name="Thomas B.C."/>
            <person name="Pan C."/>
            <person name="Northen T.R."/>
            <person name="Banfield J.F."/>
        </authorList>
    </citation>
    <scope>NUCLEOTIDE SEQUENCE [LARGE SCALE GENOMIC DNA]</scope>
    <source>
        <strain evidence="1">WS_10</strain>
    </source>
</reference>
<evidence type="ECO:0000313" key="2">
    <source>
        <dbReference type="Proteomes" id="UP000319836"/>
    </source>
</evidence>